<dbReference type="GO" id="GO:0005737">
    <property type="term" value="C:cytoplasm"/>
    <property type="evidence" value="ECO:0007669"/>
    <property type="project" value="UniProtKB-SubCell"/>
</dbReference>
<comment type="subcellular location">
    <subcellularLocation>
        <location evidence="7">Cytoplasm</location>
    </subcellularLocation>
</comment>
<evidence type="ECO:0000256" key="8">
    <source>
        <dbReference type="RuleBase" id="RU003835"/>
    </source>
</evidence>
<keyword evidence="2 7" id="KW-0963">Cytoplasm</keyword>
<keyword evidence="7" id="KW-0460">Magnesium</keyword>
<dbReference type="GO" id="GO:0008776">
    <property type="term" value="F:acetate kinase activity"/>
    <property type="evidence" value="ECO:0007669"/>
    <property type="project" value="UniProtKB-UniRule"/>
</dbReference>
<evidence type="ECO:0000256" key="1">
    <source>
        <dbReference type="ARBA" id="ARBA00008748"/>
    </source>
</evidence>
<reference evidence="9" key="2">
    <citation type="submission" date="2021-04" db="EMBL/GenBank/DDBJ databases">
        <authorList>
            <person name="Gilroy R."/>
        </authorList>
    </citation>
    <scope>NUCLEOTIDE SEQUENCE</scope>
    <source>
        <strain evidence="9">CHK179-7159</strain>
    </source>
</reference>
<reference evidence="9" key="1">
    <citation type="journal article" date="2021" name="PeerJ">
        <title>Extensive microbial diversity within the chicken gut microbiome revealed by metagenomics and culture.</title>
        <authorList>
            <person name="Gilroy R."/>
            <person name="Ravi A."/>
            <person name="Getino M."/>
            <person name="Pursley I."/>
            <person name="Horton D.L."/>
            <person name="Alikhan N.F."/>
            <person name="Baker D."/>
            <person name="Gharbi K."/>
            <person name="Hall N."/>
            <person name="Watson M."/>
            <person name="Adriaenssens E.M."/>
            <person name="Foster-Nyarko E."/>
            <person name="Jarju S."/>
            <person name="Secka A."/>
            <person name="Antonio M."/>
            <person name="Oren A."/>
            <person name="Chaudhuri R.R."/>
            <person name="La Ragione R."/>
            <person name="Hildebrand F."/>
            <person name="Pallen M.J."/>
        </authorList>
    </citation>
    <scope>NUCLEOTIDE SEQUENCE</scope>
    <source>
        <strain evidence="9">CHK179-7159</strain>
    </source>
</reference>
<dbReference type="GO" id="GO:0005524">
    <property type="term" value="F:ATP binding"/>
    <property type="evidence" value="ECO:0007669"/>
    <property type="project" value="UniProtKB-KW"/>
</dbReference>
<sequence>MKDRIMVLNLGSTSFKFKLFQEESLIAEGGFENLGKGAGTCSIRTKEVRWTEKREVFDHMEAFFLSLTWLKDQGVLLSMEELEAVGYKAVHAGALSGARVVDDGLLQVMKRYAGFAPAHNPVYIRLMERVREEWPELIQIGCFETSFHADIPEKRTVYGVPDWWRRELGIRKYGFHGSSHSYIAWKMKQTDEKAVRLLSFHLGGSSSVCAILDGKSIACSMGATPQSGVFQNNRVGEFDIFCLPELMKHYQGDWEEILTVLSSEGGLYGVSGISNDMRLLQEAADGGNASAALAIDAYVDQLAGYAGMFSVYLKGVDALVFTGGIGLGSSRIRRKVCEELSFLGVHLDEDENEKGEEGKISSKDSPVAVYVWKTDEERMVMRQCREVLRSGV</sequence>
<dbReference type="GO" id="GO:0006083">
    <property type="term" value="P:acetate metabolic process"/>
    <property type="evidence" value="ECO:0007669"/>
    <property type="project" value="TreeGrafter"/>
</dbReference>
<dbReference type="PANTHER" id="PTHR21060">
    <property type="entry name" value="ACETATE KINASE"/>
    <property type="match status" value="1"/>
</dbReference>
<feature type="binding site" evidence="7">
    <location>
        <position position="16"/>
    </location>
    <ligand>
        <name>ATP</name>
        <dbReference type="ChEBI" id="CHEBI:30616"/>
    </ligand>
</feature>
<organism evidence="9 10">
    <name type="scientific">Candidatus Eisenbergiella merdipullorum</name>
    <dbReference type="NCBI Taxonomy" id="2838553"/>
    <lineage>
        <taxon>Bacteria</taxon>
        <taxon>Bacillati</taxon>
        <taxon>Bacillota</taxon>
        <taxon>Clostridia</taxon>
        <taxon>Lachnospirales</taxon>
        <taxon>Lachnospiraceae</taxon>
        <taxon>Eisenbergiella</taxon>
    </lineage>
</organism>
<dbReference type="GO" id="GO:0006085">
    <property type="term" value="P:acetyl-CoA biosynthetic process"/>
    <property type="evidence" value="ECO:0007669"/>
    <property type="project" value="UniProtKB-UniRule"/>
</dbReference>
<dbReference type="GO" id="GO:0000287">
    <property type="term" value="F:magnesium ion binding"/>
    <property type="evidence" value="ECO:0007669"/>
    <property type="project" value="UniProtKB-UniRule"/>
</dbReference>
<keyword evidence="6 7" id="KW-0067">ATP-binding</keyword>
<dbReference type="PROSITE" id="PS01075">
    <property type="entry name" value="ACETATE_KINASE_1"/>
    <property type="match status" value="1"/>
</dbReference>
<feature type="site" description="Transition state stabilizer" evidence="7">
    <location>
        <position position="176"/>
    </location>
</feature>
<dbReference type="HAMAP" id="MF_00020">
    <property type="entry name" value="Acetate_kinase"/>
    <property type="match status" value="1"/>
</dbReference>
<evidence type="ECO:0000256" key="2">
    <source>
        <dbReference type="ARBA" id="ARBA00022490"/>
    </source>
</evidence>
<dbReference type="AlphaFoldDB" id="A0A9D2I4F0"/>
<feature type="binding site" evidence="7">
    <location>
        <position position="9"/>
    </location>
    <ligand>
        <name>Mg(2+)</name>
        <dbReference type="ChEBI" id="CHEBI:18420"/>
    </ligand>
</feature>
<dbReference type="InterPro" id="IPR004372">
    <property type="entry name" value="Ac/propionate_kinase"/>
</dbReference>
<evidence type="ECO:0000256" key="6">
    <source>
        <dbReference type="ARBA" id="ARBA00022840"/>
    </source>
</evidence>
<comment type="subunit">
    <text evidence="7">Homodimer.</text>
</comment>
<dbReference type="PIRSF" id="PIRSF000722">
    <property type="entry name" value="Acetate_prop_kin"/>
    <property type="match status" value="1"/>
</dbReference>
<evidence type="ECO:0000256" key="3">
    <source>
        <dbReference type="ARBA" id="ARBA00022679"/>
    </source>
</evidence>
<dbReference type="EC" id="2.7.2.1" evidence="7"/>
<comment type="cofactor">
    <cofactor evidence="7">
        <name>Mg(2+)</name>
        <dbReference type="ChEBI" id="CHEBI:18420"/>
    </cofactor>
    <cofactor evidence="7">
        <name>Mn(2+)</name>
        <dbReference type="ChEBI" id="CHEBI:29035"/>
    </cofactor>
    <text evidence="7">Mg(2+). Can also accept Mn(2+).</text>
</comment>
<dbReference type="Gene3D" id="3.30.420.40">
    <property type="match status" value="2"/>
</dbReference>
<protein>
    <recommendedName>
        <fullName evidence="7">Acetate kinase</fullName>
        <ecNumber evidence="7">2.7.2.1</ecNumber>
    </recommendedName>
    <alternativeName>
        <fullName evidence="7">Acetokinase</fullName>
    </alternativeName>
</protein>
<feature type="binding site" evidence="7">
    <location>
        <begin position="276"/>
        <end position="278"/>
    </location>
    <ligand>
        <name>ATP</name>
        <dbReference type="ChEBI" id="CHEBI:30616"/>
    </ligand>
</feature>
<dbReference type="InterPro" id="IPR023865">
    <property type="entry name" value="Aliphatic_acid_kinase_CS"/>
</dbReference>
<dbReference type="Proteomes" id="UP000886858">
    <property type="component" value="Unassembled WGS sequence"/>
</dbReference>
<gene>
    <name evidence="7" type="primary">ackA</name>
    <name evidence="9" type="ORF">H9717_00105</name>
</gene>
<dbReference type="PANTHER" id="PTHR21060:SF15">
    <property type="entry name" value="ACETATE KINASE-RELATED"/>
    <property type="match status" value="1"/>
</dbReference>
<dbReference type="InterPro" id="IPR000890">
    <property type="entry name" value="Aliphatic_acid_kin_short-chain"/>
</dbReference>
<feature type="binding site" evidence="7">
    <location>
        <position position="376"/>
    </location>
    <ligand>
        <name>Mg(2+)</name>
        <dbReference type="ChEBI" id="CHEBI:18420"/>
    </ligand>
</feature>
<evidence type="ECO:0000256" key="7">
    <source>
        <dbReference type="HAMAP-Rule" id="MF_00020"/>
    </source>
</evidence>
<evidence type="ECO:0000256" key="4">
    <source>
        <dbReference type="ARBA" id="ARBA00022741"/>
    </source>
</evidence>
<comment type="pathway">
    <text evidence="7">Metabolic intermediate biosynthesis; acetyl-CoA biosynthesis; acetyl-CoA from acetate: step 1/2.</text>
</comment>
<comment type="catalytic activity">
    <reaction evidence="7">
        <text>acetate + ATP = acetyl phosphate + ADP</text>
        <dbReference type="Rhea" id="RHEA:11352"/>
        <dbReference type="ChEBI" id="CHEBI:22191"/>
        <dbReference type="ChEBI" id="CHEBI:30089"/>
        <dbReference type="ChEBI" id="CHEBI:30616"/>
        <dbReference type="ChEBI" id="CHEBI:456216"/>
        <dbReference type="EC" id="2.7.2.1"/>
    </reaction>
</comment>
<keyword evidence="4 7" id="KW-0547">Nucleotide-binding</keyword>
<comment type="similarity">
    <text evidence="1 7 8">Belongs to the acetokinase family.</text>
</comment>
<dbReference type="EMBL" id="DWYY01000002">
    <property type="protein sequence ID" value="HJA91523.1"/>
    <property type="molecule type" value="Genomic_DNA"/>
</dbReference>
<name>A0A9D2I4F0_9FIRM</name>
<keyword evidence="5 7" id="KW-0418">Kinase</keyword>
<comment type="function">
    <text evidence="7">Catalyzes the formation of acetyl phosphate from acetate and ATP. Can also catalyze the reverse reaction.</text>
</comment>
<dbReference type="Pfam" id="PF00871">
    <property type="entry name" value="Acetate_kinase"/>
    <property type="match status" value="1"/>
</dbReference>
<evidence type="ECO:0000313" key="9">
    <source>
        <dbReference type="EMBL" id="HJA91523.1"/>
    </source>
</evidence>
<dbReference type="SUPFAM" id="SSF53067">
    <property type="entry name" value="Actin-like ATPase domain"/>
    <property type="match status" value="2"/>
</dbReference>
<comment type="caution">
    <text evidence="7">Lacks conserved residue(s) required for the propagation of feature annotation.</text>
</comment>
<comment type="caution">
    <text evidence="9">The sequence shown here is derived from an EMBL/GenBank/DDBJ whole genome shotgun (WGS) entry which is preliminary data.</text>
</comment>
<evidence type="ECO:0000256" key="5">
    <source>
        <dbReference type="ARBA" id="ARBA00022777"/>
    </source>
</evidence>
<keyword evidence="7" id="KW-0479">Metal-binding</keyword>
<dbReference type="PRINTS" id="PR00471">
    <property type="entry name" value="ACETATEKNASE"/>
</dbReference>
<accession>A0A9D2I4F0</accession>
<keyword evidence="3 7" id="KW-0808">Transferase</keyword>
<proteinExistence type="inferred from homology"/>
<evidence type="ECO:0000313" key="10">
    <source>
        <dbReference type="Proteomes" id="UP000886858"/>
    </source>
</evidence>
<feature type="site" description="Transition state stabilizer" evidence="7">
    <location>
        <position position="234"/>
    </location>
</feature>
<dbReference type="InterPro" id="IPR043129">
    <property type="entry name" value="ATPase_NBD"/>
</dbReference>